<dbReference type="EMBL" id="UINC01002386">
    <property type="protein sequence ID" value="SUZ96138.1"/>
    <property type="molecule type" value="Genomic_DNA"/>
</dbReference>
<gene>
    <name evidence="2" type="ORF">METZ01_LOCUS48992</name>
</gene>
<feature type="region of interest" description="Disordered" evidence="1">
    <location>
        <begin position="161"/>
        <end position="191"/>
    </location>
</feature>
<evidence type="ECO:0000256" key="1">
    <source>
        <dbReference type="SAM" id="MobiDB-lite"/>
    </source>
</evidence>
<proteinExistence type="predicted"/>
<evidence type="ECO:0008006" key="3">
    <source>
        <dbReference type="Google" id="ProtNLM"/>
    </source>
</evidence>
<sequence length="320" mass="35810">VLALEFDRVLLDGLYRGRLVELRDRAEEAGLSKSGSVEVVRARLIQHHILSEVDLSWEGIQSMSHKEIGGVLKMFGIKSSGSHKERRQRLWLHLNFDSRRLTVEHLAEMDRDELHELCQRLELPLTGNRTVLMGHVAGVLTSQANGWGRIKRSLRRTGIPEASVAEAPRIESDEPEESGAVEEEAEFEAPSPNAVLEDASDALVLELDKAEPPVQGALLTIRARVDDLERMIGTILRGHGGRWGSDEEALLIRLAERRGWPLEQEEVRSRVIGVATNIAEIKGAEIGDGPRQRIDAAATLERVRERMRYAETLISEPDEE</sequence>
<reference evidence="2" key="1">
    <citation type="submission" date="2018-05" db="EMBL/GenBank/DDBJ databases">
        <authorList>
            <person name="Lanie J.A."/>
            <person name="Ng W.-L."/>
            <person name="Kazmierczak K.M."/>
            <person name="Andrzejewski T.M."/>
            <person name="Davidsen T.M."/>
            <person name="Wayne K.J."/>
            <person name="Tettelin H."/>
            <person name="Glass J.I."/>
            <person name="Rusch D."/>
            <person name="Podicherti R."/>
            <person name="Tsui H.-C.T."/>
            <person name="Winkler M.E."/>
        </authorList>
    </citation>
    <scope>NUCLEOTIDE SEQUENCE</scope>
</reference>
<dbReference type="AlphaFoldDB" id="A0A381RYL1"/>
<organism evidence="2">
    <name type="scientific">marine metagenome</name>
    <dbReference type="NCBI Taxonomy" id="408172"/>
    <lineage>
        <taxon>unclassified sequences</taxon>
        <taxon>metagenomes</taxon>
        <taxon>ecological metagenomes</taxon>
    </lineage>
</organism>
<protein>
    <recommendedName>
        <fullName evidence="3">SAP domain-containing protein</fullName>
    </recommendedName>
</protein>
<name>A0A381RYL1_9ZZZZ</name>
<accession>A0A381RYL1</accession>
<feature type="non-terminal residue" evidence="2">
    <location>
        <position position="1"/>
    </location>
</feature>
<feature type="compositionally biased region" description="Acidic residues" evidence="1">
    <location>
        <begin position="173"/>
        <end position="187"/>
    </location>
</feature>
<evidence type="ECO:0000313" key="2">
    <source>
        <dbReference type="EMBL" id="SUZ96138.1"/>
    </source>
</evidence>